<dbReference type="SUPFAM" id="SSF49785">
    <property type="entry name" value="Galactose-binding domain-like"/>
    <property type="match status" value="1"/>
</dbReference>
<dbReference type="Pfam" id="PF02018">
    <property type="entry name" value="CBM_4_9"/>
    <property type="match status" value="1"/>
</dbReference>
<reference evidence="3" key="1">
    <citation type="submission" date="2014-03" db="EMBL/GenBank/DDBJ databases">
        <title>A sequence of cellulolytic fosmid clone of goat rumen metagenome.</title>
        <authorList>
            <person name="Lee K.-T."/>
            <person name="Kim J.-Y."/>
            <person name="Kim Y.-J."/>
            <person name="Ahn J.-H."/>
            <person name="Park M.-N."/>
            <person name="Kim J.-H."/>
            <person name="Kim T.-H."/>
        </authorList>
    </citation>
    <scope>NUCLEOTIDE SEQUENCE</scope>
</reference>
<evidence type="ECO:0000259" key="2">
    <source>
        <dbReference type="Pfam" id="PF02018"/>
    </source>
</evidence>
<evidence type="ECO:0000313" key="3">
    <source>
        <dbReference type="EMBL" id="AIF25938.1"/>
    </source>
</evidence>
<dbReference type="GO" id="GO:0016798">
    <property type="term" value="F:hydrolase activity, acting on glycosyl bonds"/>
    <property type="evidence" value="ECO:0007669"/>
    <property type="project" value="InterPro"/>
</dbReference>
<evidence type="ECO:0000256" key="1">
    <source>
        <dbReference type="ARBA" id="ARBA00022801"/>
    </source>
</evidence>
<dbReference type="Gene3D" id="2.60.120.260">
    <property type="entry name" value="Galactose-binding domain-like"/>
    <property type="match status" value="1"/>
</dbReference>
<accession>A0A0B4N0T7</accession>
<name>A0A0B4N0T7_9BACT</name>
<sequence length="427" mass="47426">MRFFKSIACCCISAFALVGCSDSKATAGIEIGNPSLADADTVAKVALALTADFSVDYDDVKVLAKGAAKDEPVLLDSFSMALTQVRSYSSYYVSINFDATQGLPLWPEENAADSVIGISFTEGSAVDDAFSNINLKDEGFLKEIGVCFRPEKANAAIRGKVLVNGDYVPFEYSLSAIQNMTLRYHFSQVEWVTDSLVNLSVVFHVRYFVDGVDLASAAVSDDGVIHFNASENAVLWNKLNQRFIPSFRPLRFEYTDAQGNQAEDYVKDIWDGIVGKMSDNTIENGDFSKGMDHWVFFTQLNGEATANIIEEKSGGHILEVNVTNGGNKSYSVQLIQEDVALVEGKKYKCVFTIWSNVEGKITARIGTYDDYETVGFQEHPIVKTTGQSFEKEFSPRQSTPFARFELNLGNEVRKFYIKEVKIYRIEE</sequence>
<dbReference type="InterPro" id="IPR008979">
    <property type="entry name" value="Galactose-bd-like_sf"/>
</dbReference>
<dbReference type="AlphaFoldDB" id="A0A0B4N0T7"/>
<protein>
    <submittedName>
        <fullName evidence="3">Putative carbohydrate-binding CenC domain protein</fullName>
    </submittedName>
</protein>
<keyword evidence="1" id="KW-0378">Hydrolase</keyword>
<dbReference type="EMBL" id="KJ631380">
    <property type="protein sequence ID" value="AIF25938.1"/>
    <property type="molecule type" value="Genomic_DNA"/>
</dbReference>
<feature type="domain" description="CBM-cenC" evidence="2">
    <location>
        <begin position="280"/>
        <end position="409"/>
    </location>
</feature>
<proteinExistence type="predicted"/>
<dbReference type="PROSITE" id="PS51257">
    <property type="entry name" value="PROKAR_LIPOPROTEIN"/>
    <property type="match status" value="1"/>
</dbReference>
<organism evidence="3">
    <name type="scientific">uncultured bacterium Ad_087_C16_contig2</name>
    <dbReference type="NCBI Taxonomy" id="1489282"/>
    <lineage>
        <taxon>Bacteria</taxon>
        <taxon>environmental samples</taxon>
    </lineage>
</organism>
<dbReference type="InterPro" id="IPR003305">
    <property type="entry name" value="CenC_carb-bd"/>
</dbReference>